<comment type="cofactor">
    <cofactor evidence="2 3">
        <name>Zn(2+)</name>
        <dbReference type="ChEBI" id="CHEBI:29105"/>
    </cofactor>
    <text evidence="2 3">Binds 1 zinc ion per subunit.</text>
</comment>
<keyword evidence="3" id="KW-0645">Protease</keyword>
<feature type="active site" description="Proton donor" evidence="1">
    <location>
        <position position="368"/>
    </location>
</feature>
<feature type="binding site" evidence="2">
    <location>
        <position position="288"/>
    </location>
    <ligand>
        <name>Zn(2+)</name>
        <dbReference type="ChEBI" id="CHEBI:29105"/>
        <note>catalytic</note>
    </ligand>
</feature>
<dbReference type="GO" id="GO:0046872">
    <property type="term" value="F:metal ion binding"/>
    <property type="evidence" value="ECO:0007669"/>
    <property type="project" value="UniProtKB-KW"/>
</dbReference>
<keyword evidence="3" id="KW-0378">Hydrolase</keyword>
<protein>
    <submittedName>
        <fullName evidence="4">Metalloprotease</fullName>
    </submittedName>
</protein>
<name>A0A402D340_9BACT</name>
<gene>
    <name evidence="4" type="primary">yhfN</name>
    <name evidence="4" type="ORF">CCAX7_005680</name>
</gene>
<dbReference type="PANTHER" id="PTHR10120">
    <property type="entry name" value="CAAX PRENYL PROTEASE 1"/>
    <property type="match status" value="1"/>
</dbReference>
<organism evidence="4 5">
    <name type="scientific">Capsulimonas corticalis</name>
    <dbReference type="NCBI Taxonomy" id="2219043"/>
    <lineage>
        <taxon>Bacteria</taxon>
        <taxon>Bacillati</taxon>
        <taxon>Armatimonadota</taxon>
        <taxon>Armatimonadia</taxon>
        <taxon>Capsulimonadales</taxon>
        <taxon>Capsulimonadaceae</taxon>
        <taxon>Capsulimonas</taxon>
    </lineage>
</organism>
<dbReference type="AlphaFoldDB" id="A0A402D340"/>
<dbReference type="RefSeq" id="WP_165864531.1">
    <property type="nucleotide sequence ID" value="NZ_AP025739.1"/>
</dbReference>
<accession>A0A402D340</accession>
<comment type="similarity">
    <text evidence="3">Belongs to the peptidase M48 family.</text>
</comment>
<reference evidence="4 5" key="1">
    <citation type="journal article" date="2019" name="Int. J. Syst. Evol. Microbiol.">
        <title>Capsulimonas corticalis gen. nov., sp. nov., an aerobic capsulated bacterium, of a novel bacterial order, Capsulimonadales ord. nov., of the class Armatimonadia of the phylum Armatimonadetes.</title>
        <authorList>
            <person name="Li J."/>
            <person name="Kudo C."/>
            <person name="Tonouchi A."/>
        </authorList>
    </citation>
    <scope>NUCLEOTIDE SEQUENCE [LARGE SCALE GENOMIC DNA]</scope>
    <source>
        <strain evidence="4 5">AX-7</strain>
    </source>
</reference>
<dbReference type="InterPro" id="IPR032456">
    <property type="entry name" value="Peptidase_M48_N"/>
</dbReference>
<dbReference type="FunCoup" id="A0A402D340">
    <property type="interactions" value="328"/>
</dbReference>
<evidence type="ECO:0000256" key="2">
    <source>
        <dbReference type="PIRSR" id="PIRSR627057-2"/>
    </source>
</evidence>
<dbReference type="InterPro" id="IPR027057">
    <property type="entry name" value="CAXX_Prtase_1"/>
</dbReference>
<feature type="binding site" evidence="2">
    <location>
        <position position="364"/>
    </location>
    <ligand>
        <name>Zn(2+)</name>
        <dbReference type="ChEBI" id="CHEBI:29105"/>
        <note>catalytic</note>
    </ligand>
</feature>
<keyword evidence="2 3" id="KW-0862">Zinc</keyword>
<evidence type="ECO:0000313" key="5">
    <source>
        <dbReference type="Proteomes" id="UP000287394"/>
    </source>
</evidence>
<keyword evidence="3 4" id="KW-0482">Metalloprotease</keyword>
<dbReference type="Gene3D" id="3.30.2010.10">
    <property type="entry name" value="Metalloproteases ('zincins'), catalytic domain"/>
    <property type="match status" value="1"/>
</dbReference>
<dbReference type="GO" id="GO:0071586">
    <property type="term" value="P:CAAX-box protein processing"/>
    <property type="evidence" value="ECO:0007669"/>
    <property type="project" value="InterPro"/>
</dbReference>
<dbReference type="EMBL" id="AP025739">
    <property type="protein sequence ID" value="BDI28517.1"/>
    <property type="molecule type" value="Genomic_DNA"/>
</dbReference>
<sequence length="423" mass="47128">MRTLLALLLLLCCLPIGAAPPRMGMRSAPPELVSPSGALARASLGASSEEVRPPVVTPAARRYSQTRYLLYFAGTAYGLLALWALLTTGLSARLRDLAERLSQRRFLTLLWYYVLFTLAFWVIRLPLILYSGYWLDHAYGLSHQSFGAWMGDVAKSHLVDVATTVPVLWLVFWLMGRSPRRWPLGLWLACIPLIAVGMFASPLIVDPIFNKFTPMAPGPLKTRIEALAATAGIPDAPILVADKSRQTDETNAYVNGVGTSARIVLWDTTLKKMPPDQVVAIVGHEMGHYVLKHLYWGFLETFAGLLIALPLARGCYDRLIARWGDRWRLRDARDYAAIPAIFLVVSALSFFSEPIVNWQSRRVEHAADAYGLQVTGDRAAMARGFVSLSEQNLSDPNPPPFIKFWLFSHPPLQERIDFALGKK</sequence>
<proteinExistence type="inferred from homology"/>
<evidence type="ECO:0000256" key="1">
    <source>
        <dbReference type="PIRSR" id="PIRSR627057-1"/>
    </source>
</evidence>
<dbReference type="InterPro" id="IPR001915">
    <property type="entry name" value="Peptidase_M48"/>
</dbReference>
<feature type="binding site" evidence="2">
    <location>
        <position position="284"/>
    </location>
    <ligand>
        <name>Zn(2+)</name>
        <dbReference type="ChEBI" id="CHEBI:29105"/>
        <note>catalytic</note>
    </ligand>
</feature>
<evidence type="ECO:0000313" key="4">
    <source>
        <dbReference type="EMBL" id="BDI28517.1"/>
    </source>
</evidence>
<dbReference type="CDD" id="cd07343">
    <property type="entry name" value="M48A_Zmpste24p_like"/>
    <property type="match status" value="1"/>
</dbReference>
<keyword evidence="2" id="KW-0479">Metal-binding</keyword>
<keyword evidence="5" id="KW-1185">Reference proteome</keyword>
<dbReference type="GO" id="GO:0004222">
    <property type="term" value="F:metalloendopeptidase activity"/>
    <property type="evidence" value="ECO:0007669"/>
    <property type="project" value="InterPro"/>
</dbReference>
<dbReference type="KEGG" id="ccot:CCAX7_005680"/>
<feature type="active site" evidence="1">
    <location>
        <position position="285"/>
    </location>
</feature>
<dbReference type="Proteomes" id="UP000287394">
    <property type="component" value="Chromosome"/>
</dbReference>
<dbReference type="Pfam" id="PF16491">
    <property type="entry name" value="Peptidase_M48_N"/>
    <property type="match status" value="1"/>
</dbReference>
<dbReference type="Pfam" id="PF01435">
    <property type="entry name" value="Peptidase_M48"/>
    <property type="match status" value="1"/>
</dbReference>
<evidence type="ECO:0000256" key="3">
    <source>
        <dbReference type="RuleBase" id="RU003983"/>
    </source>
</evidence>